<evidence type="ECO:0000256" key="1">
    <source>
        <dbReference type="SAM" id="MobiDB-lite"/>
    </source>
</evidence>
<protein>
    <submittedName>
        <fullName evidence="2">Uncharacterized protein</fullName>
    </submittedName>
</protein>
<gene>
    <name evidence="2" type="ORF">UPYG_G00019230</name>
</gene>
<proteinExistence type="predicted"/>
<name>A0ABD0XKF6_UMBPY</name>
<evidence type="ECO:0000313" key="2">
    <source>
        <dbReference type="EMBL" id="KAL1021879.1"/>
    </source>
</evidence>
<organism evidence="2 3">
    <name type="scientific">Umbra pygmaea</name>
    <name type="common">Eastern mudminnow</name>
    <dbReference type="NCBI Taxonomy" id="75934"/>
    <lineage>
        <taxon>Eukaryota</taxon>
        <taxon>Metazoa</taxon>
        <taxon>Chordata</taxon>
        <taxon>Craniata</taxon>
        <taxon>Vertebrata</taxon>
        <taxon>Euteleostomi</taxon>
        <taxon>Actinopterygii</taxon>
        <taxon>Neopterygii</taxon>
        <taxon>Teleostei</taxon>
        <taxon>Protacanthopterygii</taxon>
        <taxon>Esociformes</taxon>
        <taxon>Umbridae</taxon>
        <taxon>Umbra</taxon>
    </lineage>
</organism>
<feature type="compositionally biased region" description="Basic and acidic residues" evidence="1">
    <location>
        <begin position="9"/>
        <end position="22"/>
    </location>
</feature>
<keyword evidence="3" id="KW-1185">Reference proteome</keyword>
<accession>A0ABD0XKF6</accession>
<feature type="compositionally biased region" description="Basic and acidic residues" evidence="1">
    <location>
        <begin position="257"/>
        <end position="271"/>
    </location>
</feature>
<feature type="region of interest" description="Disordered" evidence="1">
    <location>
        <begin position="463"/>
        <end position="524"/>
    </location>
</feature>
<feature type="region of interest" description="Disordered" evidence="1">
    <location>
        <begin position="1"/>
        <end position="30"/>
    </location>
</feature>
<dbReference type="Proteomes" id="UP001557470">
    <property type="component" value="Unassembled WGS sequence"/>
</dbReference>
<feature type="non-terminal residue" evidence="2">
    <location>
        <position position="524"/>
    </location>
</feature>
<feature type="compositionally biased region" description="Polar residues" evidence="1">
    <location>
        <begin position="235"/>
        <end position="255"/>
    </location>
</feature>
<feature type="compositionally biased region" description="Basic and acidic residues" evidence="1">
    <location>
        <begin position="280"/>
        <end position="294"/>
    </location>
</feature>
<comment type="caution">
    <text evidence="2">The sequence shown here is derived from an EMBL/GenBank/DDBJ whole genome shotgun (WGS) entry which is preliminary data.</text>
</comment>
<feature type="compositionally biased region" description="Polar residues" evidence="1">
    <location>
        <begin position="492"/>
        <end position="501"/>
    </location>
</feature>
<dbReference type="AlphaFoldDB" id="A0ABD0XKF6"/>
<feature type="compositionally biased region" description="Low complexity" evidence="1">
    <location>
        <begin position="180"/>
        <end position="210"/>
    </location>
</feature>
<feature type="region of interest" description="Disordered" evidence="1">
    <location>
        <begin position="152"/>
        <end position="378"/>
    </location>
</feature>
<sequence length="524" mass="56402">MFKAVFGWSRKEEKRSRKEQSKKAVAADYQTHSIQRRGARAWVTHYQEPSHAHHLHLSRDRPRGKLAKGESISLPSSPLVPRQTYIPSHMSTKSPGFHRKLEYAESPSFPGDAFDFPLNHRRASQRELHAELPTSSSSFSTQELMTRLGFLLGEGTPASPSSPMEERTERKCTVSGQAVSPCSTLTCSTTSPCSGSPSSTLGSSSAGGPPHSVPSPRNSRASPAGTLLTPGACRSPSSTLESQDSGIIATITSSSENEERGGSTLDLRTDGCQRGGGHGRHGDDPCPQVSKDDLAVPSESPLRMNITLPGESRTPPLAKRPLPQRHTHSTSSLVIPRPNSVAATSSTKLEDLSYLDDQRSAPQRGSVKQPWSNTGGKDAKARFAPFKSGDIMLKPLLFEVPTIGTDAHFQGRDWLFQRLEEVLRKSDLCEGHGAIVVGNVGFGKTAIVSQLVALSCHGGRMLQVPTQSPSSSPKCGDRGTDSAPEVTPHPSTPITEPQSCDTPCPGTPEARRHREEAVKRLASK</sequence>
<feature type="compositionally biased region" description="Polar residues" evidence="1">
    <location>
        <begin position="85"/>
        <end position="94"/>
    </location>
</feature>
<evidence type="ECO:0000313" key="3">
    <source>
        <dbReference type="Proteomes" id="UP001557470"/>
    </source>
</evidence>
<feature type="compositionally biased region" description="Basic and acidic residues" evidence="1">
    <location>
        <begin position="348"/>
        <end position="359"/>
    </location>
</feature>
<feature type="compositionally biased region" description="Basic and acidic residues" evidence="1">
    <location>
        <begin position="509"/>
        <end position="524"/>
    </location>
</feature>
<feature type="compositionally biased region" description="Polar residues" evidence="1">
    <location>
        <begin position="464"/>
        <end position="473"/>
    </location>
</feature>
<reference evidence="2 3" key="1">
    <citation type="submission" date="2024-06" db="EMBL/GenBank/DDBJ databases">
        <authorList>
            <person name="Pan Q."/>
            <person name="Wen M."/>
            <person name="Jouanno E."/>
            <person name="Zahm M."/>
            <person name="Klopp C."/>
            <person name="Cabau C."/>
            <person name="Louis A."/>
            <person name="Berthelot C."/>
            <person name="Parey E."/>
            <person name="Roest Crollius H."/>
            <person name="Montfort J."/>
            <person name="Robinson-Rechavi M."/>
            <person name="Bouchez O."/>
            <person name="Lampietro C."/>
            <person name="Lopez Roques C."/>
            <person name="Donnadieu C."/>
            <person name="Postlethwait J."/>
            <person name="Bobe J."/>
            <person name="Verreycken H."/>
            <person name="Guiguen Y."/>
        </authorList>
    </citation>
    <scope>NUCLEOTIDE SEQUENCE [LARGE SCALE GENOMIC DNA]</scope>
    <source>
        <strain evidence="2">Up_M1</strain>
        <tissue evidence="2">Testis</tissue>
    </source>
</reference>
<feature type="region of interest" description="Disordered" evidence="1">
    <location>
        <begin position="50"/>
        <end position="94"/>
    </location>
</feature>
<dbReference type="EMBL" id="JAGEUA010000001">
    <property type="protein sequence ID" value="KAL1021879.1"/>
    <property type="molecule type" value="Genomic_DNA"/>
</dbReference>